<evidence type="ECO:0000256" key="4">
    <source>
        <dbReference type="ARBA" id="ARBA00022729"/>
    </source>
</evidence>
<evidence type="ECO:0000259" key="9">
    <source>
        <dbReference type="Pfam" id="PF01120"/>
    </source>
</evidence>
<dbReference type="GO" id="GO:0006004">
    <property type="term" value="P:fucose metabolic process"/>
    <property type="evidence" value="ECO:0007669"/>
    <property type="project" value="InterPro"/>
</dbReference>
<dbReference type="GO" id="GO:0016139">
    <property type="term" value="P:glycoside catabolic process"/>
    <property type="evidence" value="ECO:0007669"/>
    <property type="project" value="TreeGrafter"/>
</dbReference>
<gene>
    <name evidence="10" type="ORF">Pla175_22600</name>
</gene>
<evidence type="ECO:0000256" key="3">
    <source>
        <dbReference type="ARBA" id="ARBA00012662"/>
    </source>
</evidence>
<comment type="similarity">
    <text evidence="2">Belongs to the glycosyl hydrolase 29 family.</text>
</comment>
<name>A0A518DBQ3_9BACT</name>
<dbReference type="InterPro" id="IPR000933">
    <property type="entry name" value="Glyco_hydro_29"/>
</dbReference>
<feature type="signal peptide" evidence="8">
    <location>
        <begin position="1"/>
        <end position="23"/>
    </location>
</feature>
<dbReference type="SUPFAM" id="SSF51445">
    <property type="entry name" value="(Trans)glycosidases"/>
    <property type="match status" value="1"/>
</dbReference>
<dbReference type="InterPro" id="IPR057739">
    <property type="entry name" value="Glyco_hydro_29_N"/>
</dbReference>
<evidence type="ECO:0000256" key="1">
    <source>
        <dbReference type="ARBA" id="ARBA00004071"/>
    </source>
</evidence>
<dbReference type="KEGG" id="pnd:Pla175_22600"/>
<keyword evidence="4 8" id="KW-0732">Signal</keyword>
<evidence type="ECO:0000256" key="8">
    <source>
        <dbReference type="SAM" id="SignalP"/>
    </source>
</evidence>
<accession>A0A518DBQ3</accession>
<proteinExistence type="inferred from homology"/>
<dbReference type="SMR" id="A0A518DBQ3"/>
<dbReference type="SMART" id="SM00812">
    <property type="entry name" value="Alpha_L_fucos"/>
    <property type="match status" value="1"/>
</dbReference>
<feature type="chain" id="PRO_5021948797" description="alpha-L-fucosidase" evidence="8">
    <location>
        <begin position="24"/>
        <end position="374"/>
    </location>
</feature>
<organism evidence="10 11">
    <name type="scientific">Pirellulimonas nuda</name>
    <dbReference type="NCBI Taxonomy" id="2528009"/>
    <lineage>
        <taxon>Bacteria</taxon>
        <taxon>Pseudomonadati</taxon>
        <taxon>Planctomycetota</taxon>
        <taxon>Planctomycetia</taxon>
        <taxon>Pirellulales</taxon>
        <taxon>Lacipirellulaceae</taxon>
        <taxon>Pirellulimonas</taxon>
    </lineage>
</organism>
<dbReference type="PRINTS" id="PR00741">
    <property type="entry name" value="GLHYDRLASE29"/>
</dbReference>
<protein>
    <recommendedName>
        <fullName evidence="3">alpha-L-fucosidase</fullName>
        <ecNumber evidence="3">3.2.1.51</ecNumber>
    </recommendedName>
</protein>
<feature type="site" description="May be important for catalysis" evidence="7">
    <location>
        <position position="285"/>
    </location>
</feature>
<dbReference type="InterPro" id="IPR017853">
    <property type="entry name" value="GH"/>
</dbReference>
<evidence type="ECO:0000256" key="2">
    <source>
        <dbReference type="ARBA" id="ARBA00007951"/>
    </source>
</evidence>
<dbReference type="PANTHER" id="PTHR10030">
    <property type="entry name" value="ALPHA-L-FUCOSIDASE"/>
    <property type="match status" value="1"/>
</dbReference>
<evidence type="ECO:0000313" key="11">
    <source>
        <dbReference type="Proteomes" id="UP000317429"/>
    </source>
</evidence>
<evidence type="ECO:0000256" key="6">
    <source>
        <dbReference type="ARBA" id="ARBA00023295"/>
    </source>
</evidence>
<dbReference type="Pfam" id="PF01120">
    <property type="entry name" value="Alpha_L_fucos"/>
    <property type="match status" value="1"/>
</dbReference>
<dbReference type="EMBL" id="CP036291">
    <property type="protein sequence ID" value="QDU88876.1"/>
    <property type="molecule type" value="Genomic_DNA"/>
</dbReference>
<keyword evidence="11" id="KW-1185">Reference proteome</keyword>
<dbReference type="PANTHER" id="PTHR10030:SF37">
    <property type="entry name" value="ALPHA-L-FUCOSIDASE-RELATED"/>
    <property type="match status" value="1"/>
</dbReference>
<reference evidence="10 11" key="1">
    <citation type="submission" date="2019-02" db="EMBL/GenBank/DDBJ databases">
        <title>Deep-cultivation of Planctomycetes and their phenomic and genomic characterization uncovers novel biology.</title>
        <authorList>
            <person name="Wiegand S."/>
            <person name="Jogler M."/>
            <person name="Boedeker C."/>
            <person name="Pinto D."/>
            <person name="Vollmers J."/>
            <person name="Rivas-Marin E."/>
            <person name="Kohn T."/>
            <person name="Peeters S.H."/>
            <person name="Heuer A."/>
            <person name="Rast P."/>
            <person name="Oberbeckmann S."/>
            <person name="Bunk B."/>
            <person name="Jeske O."/>
            <person name="Meyerdierks A."/>
            <person name="Storesund J.E."/>
            <person name="Kallscheuer N."/>
            <person name="Luecker S."/>
            <person name="Lage O.M."/>
            <person name="Pohl T."/>
            <person name="Merkel B.J."/>
            <person name="Hornburger P."/>
            <person name="Mueller R.-W."/>
            <person name="Bruemmer F."/>
            <person name="Labrenz M."/>
            <person name="Spormann A.M."/>
            <person name="Op den Camp H."/>
            <person name="Overmann J."/>
            <person name="Amann R."/>
            <person name="Jetten M.S.M."/>
            <person name="Mascher T."/>
            <person name="Medema M.H."/>
            <person name="Devos D.P."/>
            <person name="Kaster A.-K."/>
            <person name="Ovreas L."/>
            <person name="Rohde M."/>
            <person name="Galperin M.Y."/>
            <person name="Jogler C."/>
        </authorList>
    </citation>
    <scope>NUCLEOTIDE SEQUENCE [LARGE SCALE GENOMIC DNA]</scope>
    <source>
        <strain evidence="10 11">Pla175</strain>
    </source>
</reference>
<evidence type="ECO:0000256" key="5">
    <source>
        <dbReference type="ARBA" id="ARBA00022801"/>
    </source>
</evidence>
<dbReference type="Gene3D" id="3.20.20.80">
    <property type="entry name" value="Glycosidases"/>
    <property type="match status" value="1"/>
</dbReference>
<comment type="function">
    <text evidence="1">Alpha-L-fucosidase is responsible for hydrolyzing the alpha-1,6-linked fucose joined to the reducing-end N-acetylglucosamine of the carbohydrate moieties of glycoproteins.</text>
</comment>
<sequence precursor="true">MNGLLRTALLSLLLSPLSETAWADQPPTNAANAAPDRMEWWKDAKFGMFIHWGVYSQAGGEWKGDTNHAEWLQFTANIPLAEYSAYARKFNPVRFDADEWVKIASDAGMKYLVVTAKHHDGFAMYDSPSSDHNIVKGSAFGRDPLKELSDTCRRRGVRFCVYYSLGRDWEDPDVPTGGSRGMKPGWRSNLIDFPDESKKDFSRYFERKVKPQVRELLTNYGPIGVMWFDTFELINREQSEELIQMIRTLQPECIINSRVGRDLGDYNVAEQNIPAEASGMPWESCMTMNNHWGYNKADDEWKSSDELLRKLIDIVSKGGNFLLNVGPTGEGVIPEPSVERLRDMGQWLSVNGEAIYGQGDCTLTHAPQSTSSRY</sequence>
<evidence type="ECO:0000313" key="10">
    <source>
        <dbReference type="EMBL" id="QDU88876.1"/>
    </source>
</evidence>
<dbReference type="GO" id="GO:0004560">
    <property type="term" value="F:alpha-L-fucosidase activity"/>
    <property type="evidence" value="ECO:0007669"/>
    <property type="project" value="InterPro"/>
</dbReference>
<dbReference type="PIRSF" id="PIRSF001092">
    <property type="entry name" value="Alpha-L-fucosidase"/>
    <property type="match status" value="1"/>
</dbReference>
<dbReference type="EC" id="3.2.1.51" evidence="3"/>
<dbReference type="GO" id="GO:0005764">
    <property type="term" value="C:lysosome"/>
    <property type="evidence" value="ECO:0007669"/>
    <property type="project" value="TreeGrafter"/>
</dbReference>
<dbReference type="OrthoDB" id="9760597at2"/>
<keyword evidence="5" id="KW-0378">Hydrolase</keyword>
<dbReference type="RefSeq" id="WP_145284359.1">
    <property type="nucleotide sequence ID" value="NZ_CP036291.1"/>
</dbReference>
<dbReference type="InterPro" id="IPR016286">
    <property type="entry name" value="FUC_metazoa-typ"/>
</dbReference>
<dbReference type="Proteomes" id="UP000317429">
    <property type="component" value="Chromosome"/>
</dbReference>
<dbReference type="AlphaFoldDB" id="A0A518DBQ3"/>
<feature type="domain" description="Glycoside hydrolase family 29 N-terminal" evidence="9">
    <location>
        <begin position="28"/>
        <end position="353"/>
    </location>
</feature>
<keyword evidence="6" id="KW-0326">Glycosidase</keyword>
<evidence type="ECO:0000256" key="7">
    <source>
        <dbReference type="PIRSR" id="PIRSR001092-1"/>
    </source>
</evidence>